<accession>A0A1V1PEU2</accession>
<dbReference type="GO" id="GO:0016020">
    <property type="term" value="C:membrane"/>
    <property type="evidence" value="ECO:0007669"/>
    <property type="project" value="TreeGrafter"/>
</dbReference>
<dbReference type="EMBL" id="ATBP01000061">
    <property type="protein sequence ID" value="ETR73419.1"/>
    <property type="molecule type" value="Genomic_DNA"/>
</dbReference>
<evidence type="ECO:0000256" key="1">
    <source>
        <dbReference type="ARBA" id="ARBA00022723"/>
    </source>
</evidence>
<dbReference type="Proteomes" id="UP000189670">
    <property type="component" value="Unassembled WGS sequence"/>
</dbReference>
<dbReference type="PANTHER" id="PTHR43520">
    <property type="entry name" value="ATP7, ISOFORM B"/>
    <property type="match status" value="1"/>
</dbReference>
<dbReference type="PANTHER" id="PTHR43520:SF8">
    <property type="entry name" value="P-TYPE CU(+) TRANSPORTER"/>
    <property type="match status" value="1"/>
</dbReference>
<dbReference type="GO" id="GO:0055070">
    <property type="term" value="P:copper ion homeostasis"/>
    <property type="evidence" value="ECO:0007669"/>
    <property type="project" value="TreeGrafter"/>
</dbReference>
<dbReference type="Pfam" id="PF00122">
    <property type="entry name" value="E1-E2_ATPase"/>
    <property type="match status" value="1"/>
</dbReference>
<dbReference type="SUPFAM" id="SSF81653">
    <property type="entry name" value="Calcium ATPase, transduction domain A"/>
    <property type="match status" value="1"/>
</dbReference>
<organism evidence="4 5">
    <name type="scientific">Candidatus Magnetoglobus multicellularis str. Araruama</name>
    <dbReference type="NCBI Taxonomy" id="890399"/>
    <lineage>
        <taxon>Bacteria</taxon>
        <taxon>Pseudomonadati</taxon>
        <taxon>Thermodesulfobacteriota</taxon>
        <taxon>Desulfobacteria</taxon>
        <taxon>Desulfobacterales</taxon>
        <taxon>Desulfobacteraceae</taxon>
        <taxon>Candidatus Magnetoglobus</taxon>
    </lineage>
</organism>
<feature type="domain" description="P-type ATPase A" evidence="3">
    <location>
        <begin position="31"/>
        <end position="128"/>
    </location>
</feature>
<gene>
    <name evidence="4" type="ORF">OMM_06941</name>
</gene>
<protein>
    <recommendedName>
        <fullName evidence="3">P-type ATPase A domain-containing protein</fullName>
    </recommendedName>
</protein>
<dbReference type="GO" id="GO:0005507">
    <property type="term" value="F:copper ion binding"/>
    <property type="evidence" value="ECO:0007669"/>
    <property type="project" value="TreeGrafter"/>
</dbReference>
<evidence type="ECO:0000256" key="2">
    <source>
        <dbReference type="ARBA" id="ARBA00022967"/>
    </source>
</evidence>
<comment type="caution">
    <text evidence="4">The sequence shown here is derived from an EMBL/GenBank/DDBJ whole genome shotgun (WGS) entry which is preliminary data.</text>
</comment>
<name>A0A1V1PEU2_9BACT</name>
<reference evidence="5" key="1">
    <citation type="submission" date="2012-11" db="EMBL/GenBank/DDBJ databases">
        <authorList>
            <person name="Lucero-Rivera Y.E."/>
            <person name="Tovar-Ramirez D."/>
        </authorList>
    </citation>
    <scope>NUCLEOTIDE SEQUENCE [LARGE SCALE GENOMIC DNA]</scope>
    <source>
        <strain evidence="5">Araruama</strain>
    </source>
</reference>
<evidence type="ECO:0000313" key="5">
    <source>
        <dbReference type="Proteomes" id="UP000189670"/>
    </source>
</evidence>
<sequence>MTNVIYFGAQKMRLKTEKQTRQGLIDIFGKQPKMIWVLKDGVEIQIPFASMNAGDITIVNSGEPIPADGTIIHGIASIDQHVLTGESKPAEKGVGDTVFATSLVLSGYIHVLVEKSGNDTIASKICEIINNTADYTASIENIGQEMANASVLPTLTTSIAAFPFVGESGTGALLCSNFLDNMRISAPISMINFLHIASQHSILIKDGRSFQLLQDIDIVVF</sequence>
<keyword evidence="1" id="KW-0479">Metal-binding</keyword>
<dbReference type="GO" id="GO:0043682">
    <property type="term" value="F:P-type divalent copper transporter activity"/>
    <property type="evidence" value="ECO:0007669"/>
    <property type="project" value="TreeGrafter"/>
</dbReference>
<dbReference type="InterPro" id="IPR008250">
    <property type="entry name" value="ATPase_P-typ_transduc_dom_A_sf"/>
</dbReference>
<dbReference type="Gene3D" id="2.70.150.10">
    <property type="entry name" value="Calcium-transporting ATPase, cytoplasmic transduction domain A"/>
    <property type="match status" value="1"/>
</dbReference>
<keyword evidence="2" id="KW-1278">Translocase</keyword>
<dbReference type="AlphaFoldDB" id="A0A1V1PEU2"/>
<dbReference type="InterPro" id="IPR059000">
    <property type="entry name" value="ATPase_P-type_domA"/>
</dbReference>
<evidence type="ECO:0000313" key="4">
    <source>
        <dbReference type="EMBL" id="ETR73419.1"/>
    </source>
</evidence>
<evidence type="ECO:0000259" key="3">
    <source>
        <dbReference type="Pfam" id="PF00122"/>
    </source>
</evidence>
<proteinExistence type="predicted"/>